<feature type="compositionally biased region" description="Basic and acidic residues" evidence="1">
    <location>
        <begin position="14"/>
        <end position="24"/>
    </location>
</feature>
<dbReference type="InterPro" id="IPR019007">
    <property type="entry name" value="Wbp11/ELF5/Saf1_N"/>
</dbReference>
<feature type="compositionally biased region" description="Acidic residues" evidence="1">
    <location>
        <begin position="129"/>
        <end position="141"/>
    </location>
</feature>
<evidence type="ECO:0000256" key="1">
    <source>
        <dbReference type="SAM" id="MobiDB-lite"/>
    </source>
</evidence>
<organism evidence="3 4">
    <name type="scientific">Acrodontium crateriforme</name>
    <dbReference type="NCBI Taxonomy" id="150365"/>
    <lineage>
        <taxon>Eukaryota</taxon>
        <taxon>Fungi</taxon>
        <taxon>Dikarya</taxon>
        <taxon>Ascomycota</taxon>
        <taxon>Pezizomycotina</taxon>
        <taxon>Dothideomycetes</taxon>
        <taxon>Dothideomycetidae</taxon>
        <taxon>Mycosphaerellales</taxon>
        <taxon>Teratosphaeriaceae</taxon>
        <taxon>Acrodontium</taxon>
    </lineage>
</organism>
<feature type="region of interest" description="Disordered" evidence="1">
    <location>
        <begin position="281"/>
        <end position="303"/>
    </location>
</feature>
<dbReference type="Proteomes" id="UP001303373">
    <property type="component" value="Chromosome 1"/>
</dbReference>
<evidence type="ECO:0000259" key="2">
    <source>
        <dbReference type="Pfam" id="PF09429"/>
    </source>
</evidence>
<protein>
    <submittedName>
        <fullName evidence="3">Protein saf1</fullName>
    </submittedName>
</protein>
<gene>
    <name evidence="3" type="ORF">R9X50_00035200</name>
</gene>
<evidence type="ECO:0000313" key="3">
    <source>
        <dbReference type="EMBL" id="WPG97575.1"/>
    </source>
</evidence>
<reference evidence="3 4" key="1">
    <citation type="submission" date="2023-11" db="EMBL/GenBank/DDBJ databases">
        <title>An acidophilic fungus is an integral part of prey digestion in a carnivorous sundew plant.</title>
        <authorList>
            <person name="Tsai I.J."/>
        </authorList>
    </citation>
    <scope>NUCLEOTIDE SEQUENCE [LARGE SCALE GENOMIC DNA]</scope>
    <source>
        <strain evidence="3">169a</strain>
    </source>
</reference>
<evidence type="ECO:0000313" key="4">
    <source>
        <dbReference type="Proteomes" id="UP001303373"/>
    </source>
</evidence>
<feature type="region of interest" description="Disordered" evidence="1">
    <location>
        <begin position="239"/>
        <end position="263"/>
    </location>
</feature>
<proteinExistence type="predicted"/>
<feature type="compositionally biased region" description="Basic and acidic residues" evidence="1">
    <location>
        <begin position="33"/>
        <end position="86"/>
    </location>
</feature>
<feature type="region of interest" description="Disordered" evidence="1">
    <location>
        <begin position="1"/>
        <end position="197"/>
    </location>
</feature>
<name>A0AAQ3R1Z3_9PEZI</name>
<sequence length="303" mass="34438">MPKERNFNPAQAQRKADKQKEIAKSKKQQQTQRNEKLARRNPERLQRQIDELKELDSRGILRPKDKGTLVQLERDLKGVRRAREALGDAAPKFATHERRDRDSHGGRSDPRQEQRERRQNLGKRRRDDNDEENDDGNDTDPEVQSIPMPRDTPPPFPRQPMQESQIGPDGKRIPHALPGKPLVSAPPPKISYSSAPQIRDLKKEAVKFMPTVVAQQKSRMKGQGKLLEPEELDRLEKSGYGAAAEPLKSKTTASSQARRAEGDLDLDAEALRFQREIEELQQSHTQATSKHAVVLEEVEDDGT</sequence>
<feature type="compositionally biased region" description="Basic and acidic residues" evidence="1">
    <location>
        <begin position="94"/>
        <end position="119"/>
    </location>
</feature>
<dbReference type="EMBL" id="CP138580">
    <property type="protein sequence ID" value="WPG97575.1"/>
    <property type="molecule type" value="Genomic_DNA"/>
</dbReference>
<dbReference type="AlphaFoldDB" id="A0AAQ3R1Z3"/>
<feature type="domain" description="Wbp11/ELF5/Saf1 N-terminal" evidence="2">
    <location>
        <begin position="4"/>
        <end position="80"/>
    </location>
</feature>
<dbReference type="Pfam" id="PF09429">
    <property type="entry name" value="Wbp11"/>
    <property type="match status" value="1"/>
</dbReference>
<accession>A0AAQ3R1Z3</accession>
<keyword evidence="4" id="KW-1185">Reference proteome</keyword>
<dbReference type="GO" id="GO:0006396">
    <property type="term" value="P:RNA processing"/>
    <property type="evidence" value="ECO:0007669"/>
    <property type="project" value="InterPro"/>
</dbReference>